<evidence type="ECO:0000313" key="1">
    <source>
        <dbReference type="EMBL" id="MEH8015654.1"/>
    </source>
</evidence>
<organism evidence="1 2">
    <name type="scientific">Rheinheimera muenzenbergensis</name>
    <dbReference type="NCBI Taxonomy" id="1193628"/>
    <lineage>
        <taxon>Bacteria</taxon>
        <taxon>Pseudomonadati</taxon>
        <taxon>Pseudomonadota</taxon>
        <taxon>Gammaproteobacteria</taxon>
        <taxon>Chromatiales</taxon>
        <taxon>Chromatiaceae</taxon>
        <taxon>Rheinheimera</taxon>
    </lineage>
</organism>
<proteinExistence type="predicted"/>
<keyword evidence="2" id="KW-1185">Reference proteome</keyword>
<protein>
    <submittedName>
        <fullName evidence="1">Uncharacterized protein</fullName>
    </submittedName>
</protein>
<comment type="caution">
    <text evidence="1">The sequence shown here is derived from an EMBL/GenBank/DDBJ whole genome shotgun (WGS) entry which is preliminary data.</text>
</comment>
<name>A0ABU8C135_9GAMM</name>
<dbReference type="EMBL" id="JALAAR010000001">
    <property type="protein sequence ID" value="MEH8015654.1"/>
    <property type="molecule type" value="Genomic_DNA"/>
</dbReference>
<reference evidence="1 2" key="1">
    <citation type="journal article" date="2023" name="Ecotoxicol. Environ. Saf.">
        <title>Mercury remediation potential of mercury-resistant strain Rheinheimera metallidurans sp. nov. isolated from a municipal waste dumping site.</title>
        <authorList>
            <person name="Yadav V."/>
            <person name="Manjhi A."/>
            <person name="Vadakedath N."/>
        </authorList>
    </citation>
    <scope>NUCLEOTIDE SEQUENCE [LARGE SCALE GENOMIC DNA]</scope>
    <source>
        <strain evidence="1 2">E-49</strain>
    </source>
</reference>
<dbReference type="Proteomes" id="UP001375382">
    <property type="component" value="Unassembled WGS sequence"/>
</dbReference>
<evidence type="ECO:0000313" key="2">
    <source>
        <dbReference type="Proteomes" id="UP001375382"/>
    </source>
</evidence>
<dbReference type="RefSeq" id="WP_335734078.1">
    <property type="nucleotide sequence ID" value="NZ_JALAAR010000001.1"/>
</dbReference>
<gene>
    <name evidence="1" type="ORF">MN202_00280</name>
</gene>
<sequence length="100" mass="11440">MAKHKINVKWNDGTPTDTGVYLVAIRHISGFGSYDYLYWDGKQWLDDTTPNVTGWAVVTEILNQIDADWPQSDKKADLEFEEYRKNHGGSASENDFVEVE</sequence>
<accession>A0ABU8C135</accession>